<evidence type="ECO:0000256" key="4">
    <source>
        <dbReference type="ARBA" id="ARBA00010333"/>
    </source>
</evidence>
<evidence type="ECO:0000256" key="5">
    <source>
        <dbReference type="ARBA" id="ARBA00022729"/>
    </source>
</evidence>
<keyword evidence="5" id="KW-0732">Signal</keyword>
<dbReference type="CDD" id="cd01009">
    <property type="entry name" value="PBP2_YfhD_N"/>
    <property type="match status" value="1"/>
</dbReference>
<comment type="subcellular location">
    <subcellularLocation>
        <location evidence="1">Cell envelope</location>
    </subcellularLocation>
    <subcellularLocation>
        <location evidence="2">Cell outer membrane</location>
        <topology evidence="2">Peripheral membrane protein</topology>
    </subcellularLocation>
</comment>
<dbReference type="SUPFAM" id="SSF53955">
    <property type="entry name" value="Lysozyme-like"/>
    <property type="match status" value="1"/>
</dbReference>
<dbReference type="PANTHER" id="PTHR35936:SF32">
    <property type="entry name" value="MEMBRANE-BOUND LYTIC MUREIN TRANSGLYCOSYLASE F"/>
    <property type="match status" value="1"/>
</dbReference>
<keyword evidence="9" id="KW-1185">Reference proteome</keyword>
<organism evidence="8 9">
    <name type="scientific">Ponticaulis profundi</name>
    <dbReference type="NCBI Taxonomy" id="2665222"/>
    <lineage>
        <taxon>Bacteria</taxon>
        <taxon>Pseudomonadati</taxon>
        <taxon>Pseudomonadota</taxon>
        <taxon>Alphaproteobacteria</taxon>
        <taxon>Hyphomonadales</taxon>
        <taxon>Hyphomonadaceae</taxon>
        <taxon>Ponticaulis</taxon>
    </lineage>
</organism>
<dbReference type="Gene3D" id="3.40.190.10">
    <property type="entry name" value="Periplasmic binding protein-like II"/>
    <property type="match status" value="2"/>
</dbReference>
<protein>
    <submittedName>
        <fullName evidence="8">Membrane-bound lytic murein transglycosylase MltF</fullName>
        <ecNumber evidence="8">4.2.2.-</ecNumber>
    </submittedName>
</protein>
<dbReference type="Pfam" id="PF01464">
    <property type="entry name" value="SLT"/>
    <property type="match status" value="1"/>
</dbReference>
<reference evidence="9" key="1">
    <citation type="journal article" date="2019" name="Int. J. Syst. Evol. Microbiol.">
        <title>The Global Catalogue of Microorganisms (GCM) 10K type strain sequencing project: providing services to taxonomists for standard genome sequencing and annotation.</title>
        <authorList>
            <consortium name="The Broad Institute Genomics Platform"/>
            <consortium name="The Broad Institute Genome Sequencing Center for Infectious Disease"/>
            <person name="Wu L."/>
            <person name="Ma J."/>
        </authorList>
    </citation>
    <scope>NUCLEOTIDE SEQUENCE [LARGE SCALE GENOMIC DNA]</scope>
    <source>
        <strain evidence="9">CGMCC-1.15741</strain>
    </source>
</reference>
<gene>
    <name evidence="8" type="primary">mltF</name>
    <name evidence="8" type="ORF">ACFQDM_03825</name>
</gene>
<dbReference type="CDD" id="cd13403">
    <property type="entry name" value="MLTF-like"/>
    <property type="match status" value="1"/>
</dbReference>
<dbReference type="NCBIfam" id="NF008112">
    <property type="entry name" value="PRK10859.1"/>
    <property type="match status" value="1"/>
</dbReference>
<dbReference type="EMBL" id="JBHSSW010000004">
    <property type="protein sequence ID" value="MFC6197189.1"/>
    <property type="molecule type" value="Genomic_DNA"/>
</dbReference>
<dbReference type="PROSITE" id="PS01039">
    <property type="entry name" value="SBP_BACTERIAL_3"/>
    <property type="match status" value="1"/>
</dbReference>
<keyword evidence="6" id="KW-0472">Membrane</keyword>
<dbReference type="InterPro" id="IPR018313">
    <property type="entry name" value="SBP_3_CS"/>
</dbReference>
<dbReference type="SMART" id="SM00062">
    <property type="entry name" value="PBPb"/>
    <property type="match status" value="1"/>
</dbReference>
<evidence type="ECO:0000256" key="6">
    <source>
        <dbReference type="ARBA" id="ARBA00023237"/>
    </source>
</evidence>
<comment type="similarity">
    <text evidence="3">Belongs to the virb1 family.</text>
</comment>
<dbReference type="InterPro" id="IPR023346">
    <property type="entry name" value="Lysozyme-like_dom_sf"/>
</dbReference>
<dbReference type="EC" id="4.2.2.-" evidence="8"/>
<dbReference type="Proteomes" id="UP001596303">
    <property type="component" value="Unassembled WGS sequence"/>
</dbReference>
<name>A0ABW1S6Q9_9PROT</name>
<dbReference type="Pfam" id="PF00497">
    <property type="entry name" value="SBP_bac_3"/>
    <property type="match status" value="1"/>
</dbReference>
<comment type="similarity">
    <text evidence="4">Belongs to the bacterial solute-binding protein 3 family.</text>
</comment>
<dbReference type="SUPFAM" id="SSF53850">
    <property type="entry name" value="Periplasmic binding protein-like II"/>
    <property type="match status" value="1"/>
</dbReference>
<dbReference type="PANTHER" id="PTHR35936">
    <property type="entry name" value="MEMBRANE-BOUND LYTIC MUREIN TRANSGLYCOSYLASE F"/>
    <property type="match status" value="1"/>
</dbReference>
<accession>A0ABW1S6Q9</accession>
<sequence>MSEQKHSKKLLGAAVTASLAVVLAAGSYVFLKPSEPGSSLEGMFSETPKVTSGLDGIRADGELVVLTVASATTYQKRGSDVFGYEVDLTRELAESLGVDVRYRLYRNLDRMTKDLEAGRGHIAAPGMSQREMRLNADIGDPLVFGPAYKNVRPELICRKGGARPDTLADISEYEVGVVAGSGVEETLQVRAEDNDDLQWTPIEAVSGMPLAKRVENRVLDCAILDSNLVAIAKRRFPNLVTRLTVGAEDRAIAWRLAPQSADLNTYLRPWFDEAHQEGLLYDLDERYYGHLNDFDYLNIATFRKRIDSRLPTYEETFRSAAGQNDLDWTMLASQAYQESHWDPDARSPTGVRGLMMLTRPTARELGIANRLDPEQSIRGGAEYLDRMYNRLPESVTGYDRLWMAMAAYNVGYGHLLDARRLAARQGLDKDKWRVIDDMLPLLTKKAYYTTVPHGYARGYEPVRYVRRIREYDDVLTENVPDPEQPPFSILSQSGANIVVDAPPEVQTAENDPALSGGEP</sequence>
<dbReference type="RefSeq" id="WP_377375713.1">
    <property type="nucleotide sequence ID" value="NZ_JBHSSW010000004.1"/>
</dbReference>
<evidence type="ECO:0000256" key="2">
    <source>
        <dbReference type="ARBA" id="ARBA00004339"/>
    </source>
</evidence>
<dbReference type="InterPro" id="IPR008258">
    <property type="entry name" value="Transglycosylase_SLT_dom_1"/>
</dbReference>
<evidence type="ECO:0000313" key="8">
    <source>
        <dbReference type="EMBL" id="MFC6197189.1"/>
    </source>
</evidence>
<evidence type="ECO:0000256" key="1">
    <source>
        <dbReference type="ARBA" id="ARBA00004196"/>
    </source>
</evidence>
<dbReference type="InterPro" id="IPR001638">
    <property type="entry name" value="Solute-binding_3/MltF_N"/>
</dbReference>
<evidence type="ECO:0000259" key="7">
    <source>
        <dbReference type="SMART" id="SM00062"/>
    </source>
</evidence>
<comment type="caution">
    <text evidence="8">The sequence shown here is derived from an EMBL/GenBank/DDBJ whole genome shotgun (WGS) entry which is preliminary data.</text>
</comment>
<evidence type="ECO:0000256" key="3">
    <source>
        <dbReference type="ARBA" id="ARBA00009387"/>
    </source>
</evidence>
<keyword evidence="8" id="KW-0456">Lyase</keyword>
<keyword evidence="6" id="KW-0998">Cell outer membrane</keyword>
<proteinExistence type="inferred from homology"/>
<dbReference type="Gene3D" id="1.10.530.10">
    <property type="match status" value="1"/>
</dbReference>
<dbReference type="GO" id="GO:0016829">
    <property type="term" value="F:lyase activity"/>
    <property type="evidence" value="ECO:0007669"/>
    <property type="project" value="UniProtKB-KW"/>
</dbReference>
<feature type="domain" description="Solute-binding protein family 3/N-terminal" evidence="7">
    <location>
        <begin position="65"/>
        <end position="291"/>
    </location>
</feature>
<evidence type="ECO:0000313" key="9">
    <source>
        <dbReference type="Proteomes" id="UP001596303"/>
    </source>
</evidence>